<evidence type="ECO:0000313" key="3">
    <source>
        <dbReference type="EnsemblPlants" id="PNT60964"/>
    </source>
</evidence>
<dbReference type="AlphaFoldDB" id="A0A2K2CG11"/>
<dbReference type="Proteomes" id="UP000008810">
    <property type="component" value="Chromosome 5"/>
</dbReference>
<reference evidence="3" key="3">
    <citation type="submission" date="2018-08" db="UniProtKB">
        <authorList>
            <consortium name="EnsemblPlants"/>
        </authorList>
    </citation>
    <scope>IDENTIFICATION</scope>
    <source>
        <strain evidence="3">cv. Bd21</strain>
    </source>
</reference>
<dbReference type="PANTHER" id="PTHR45125:SF28">
    <property type="entry name" value="OS02G0603500 PROTEIN"/>
    <property type="match status" value="1"/>
</dbReference>
<accession>A0A2K2CG11</accession>
<dbReference type="PANTHER" id="PTHR45125">
    <property type="entry name" value="F21J9.4-RELATED"/>
    <property type="match status" value="1"/>
</dbReference>
<evidence type="ECO:0000313" key="2">
    <source>
        <dbReference type="EMBL" id="PNT60964.1"/>
    </source>
</evidence>
<name>A0A2K2CG11_BRADI</name>
<evidence type="ECO:0000256" key="1">
    <source>
        <dbReference type="SAM" id="MobiDB-lite"/>
    </source>
</evidence>
<dbReference type="OrthoDB" id="693008at2759"/>
<reference evidence="2" key="2">
    <citation type="submission" date="2017-06" db="EMBL/GenBank/DDBJ databases">
        <title>WGS assembly of Brachypodium distachyon.</title>
        <authorList>
            <consortium name="The International Brachypodium Initiative"/>
            <person name="Lucas S."/>
            <person name="Harmon-Smith M."/>
            <person name="Lail K."/>
            <person name="Tice H."/>
            <person name="Grimwood J."/>
            <person name="Bruce D."/>
            <person name="Barry K."/>
            <person name="Shu S."/>
            <person name="Lindquist E."/>
            <person name="Wang M."/>
            <person name="Pitluck S."/>
            <person name="Vogel J.P."/>
            <person name="Garvin D.F."/>
            <person name="Mockler T.C."/>
            <person name="Schmutz J."/>
            <person name="Rokhsar D."/>
            <person name="Bevan M.W."/>
        </authorList>
    </citation>
    <scope>NUCLEOTIDE SEQUENCE</scope>
    <source>
        <strain evidence="2">Bd21</strain>
    </source>
</reference>
<evidence type="ECO:0008006" key="5">
    <source>
        <dbReference type="Google" id="ProtNLM"/>
    </source>
</evidence>
<feature type="region of interest" description="Disordered" evidence="1">
    <location>
        <begin position="1"/>
        <end position="33"/>
    </location>
</feature>
<gene>
    <name evidence="3" type="primary">LOC100822292</name>
    <name evidence="2" type="ORF">BRADI_5g08662v3</name>
</gene>
<dbReference type="EnsemblPlants" id="PNT60964">
    <property type="protein sequence ID" value="PNT60964"/>
    <property type="gene ID" value="BRADI_5g08662v3"/>
</dbReference>
<protein>
    <recommendedName>
        <fullName evidence="5">Myb-like domain-containing protein</fullName>
    </recommendedName>
</protein>
<dbReference type="GeneID" id="100822292"/>
<keyword evidence="4" id="KW-1185">Reference proteome</keyword>
<evidence type="ECO:0000313" key="4">
    <source>
        <dbReference type="Proteomes" id="UP000008810"/>
    </source>
</evidence>
<dbReference type="EMBL" id="CM000884">
    <property type="protein sequence ID" value="PNT60964.1"/>
    <property type="molecule type" value="Genomic_DNA"/>
</dbReference>
<proteinExistence type="predicted"/>
<dbReference type="ExpressionAtlas" id="A0A2K2CG11">
    <property type="expression patterns" value="baseline and differential"/>
</dbReference>
<sequence length="353" mass="39936">MSESPALSPAHHRKTSRPNRSNGGRPALPRRDRCRLASAVRREMEEDQSFVDMLSFGGTLQLPCSPLEKQEVPATQESSAVVKAKFTKGKHWSRDEDKVDAVIGTDQQSSLYWGRISEYYNTNKNSSWPERNPNAINCRWNTIREQTNKFCGYFQQIINRNCSGQTTDQKLCTYLFNSIVKFYVLCGSFTYHNFLCSKPRHIFCTRPKILKALLFTFFLRIRRISLHRVRVTSFRRSQQEVCQLVLAQEAFLYTCLPSPCTDTTERAAQSSCAGGAGPVLSMHNADSLLVLSSCRPLPSARRLRNTEESSHVPGACTRPQLLFHGAPLEPPRVQRGAGPIRRSRPQLSGVPQK</sequence>
<feature type="region of interest" description="Disordered" evidence="1">
    <location>
        <begin position="327"/>
        <end position="353"/>
    </location>
</feature>
<organism evidence="2">
    <name type="scientific">Brachypodium distachyon</name>
    <name type="common">Purple false brome</name>
    <name type="synonym">Trachynia distachya</name>
    <dbReference type="NCBI Taxonomy" id="15368"/>
    <lineage>
        <taxon>Eukaryota</taxon>
        <taxon>Viridiplantae</taxon>
        <taxon>Streptophyta</taxon>
        <taxon>Embryophyta</taxon>
        <taxon>Tracheophyta</taxon>
        <taxon>Spermatophyta</taxon>
        <taxon>Magnoliopsida</taxon>
        <taxon>Liliopsida</taxon>
        <taxon>Poales</taxon>
        <taxon>Poaceae</taxon>
        <taxon>BOP clade</taxon>
        <taxon>Pooideae</taxon>
        <taxon>Stipodae</taxon>
        <taxon>Brachypodieae</taxon>
        <taxon>Brachypodium</taxon>
    </lineage>
</organism>
<reference evidence="2 3" key="1">
    <citation type="journal article" date="2010" name="Nature">
        <title>Genome sequencing and analysis of the model grass Brachypodium distachyon.</title>
        <authorList>
            <consortium name="International Brachypodium Initiative"/>
        </authorList>
    </citation>
    <scope>NUCLEOTIDE SEQUENCE [LARGE SCALE GENOMIC DNA]</scope>
    <source>
        <strain evidence="2 3">Bd21</strain>
    </source>
</reference>
<dbReference type="RefSeq" id="XP_024311235.1">
    <property type="nucleotide sequence ID" value="XM_024455467.1"/>
</dbReference>
<dbReference type="Gramene" id="PNT60964">
    <property type="protein sequence ID" value="PNT60964"/>
    <property type="gene ID" value="BRADI_5g08662v3"/>
</dbReference>